<feature type="compositionally biased region" description="Pro residues" evidence="1">
    <location>
        <begin position="137"/>
        <end position="149"/>
    </location>
</feature>
<accession>A0A4P6UK24</accession>
<reference evidence="3 4" key="1">
    <citation type="submission" date="2018-07" db="EMBL/GenBank/DDBJ databases">
        <title>Exploring interactions and the metabolic potential of the ultra-small soil bacteria Hylemonella gracilis.</title>
        <authorList>
            <person name="Tyc O."/>
            <person name="Kulkarni P."/>
            <person name="Gawehns F."/>
            <person name="Hundscheid M."/>
            <person name="Zweers H."/>
            <person name="Garbeva P."/>
        </authorList>
    </citation>
    <scope>NUCLEOTIDE SEQUENCE [LARGE SCALE GENOMIC DNA]</scope>
    <source>
        <strain evidence="3 4">NS1</strain>
    </source>
</reference>
<dbReference type="InterPro" id="IPR058548">
    <property type="entry name" value="MlaB-like_STAS"/>
</dbReference>
<dbReference type="KEGG" id="hgr:DW355_06365"/>
<evidence type="ECO:0000313" key="4">
    <source>
        <dbReference type="Proteomes" id="UP000292939"/>
    </source>
</evidence>
<dbReference type="EMBL" id="CP031395">
    <property type="protein sequence ID" value="QBK04460.1"/>
    <property type="molecule type" value="Genomic_DNA"/>
</dbReference>
<dbReference type="Proteomes" id="UP000292939">
    <property type="component" value="Chromosome"/>
</dbReference>
<dbReference type="OrthoDB" id="5298269at2"/>
<dbReference type="Pfam" id="PF13466">
    <property type="entry name" value="STAS_2"/>
    <property type="match status" value="1"/>
</dbReference>
<evidence type="ECO:0000313" key="3">
    <source>
        <dbReference type="EMBL" id="QBK04460.1"/>
    </source>
</evidence>
<gene>
    <name evidence="3" type="ORF">DW355_06365</name>
</gene>
<protein>
    <submittedName>
        <fullName evidence="3">STAS domain-containing protein</fullName>
    </submittedName>
</protein>
<name>A0A4P6UK24_9BURK</name>
<evidence type="ECO:0000259" key="2">
    <source>
        <dbReference type="Pfam" id="PF13466"/>
    </source>
</evidence>
<organism evidence="3 4">
    <name type="scientific">Hylemonella gracilis</name>
    <dbReference type="NCBI Taxonomy" id="80880"/>
    <lineage>
        <taxon>Bacteria</taxon>
        <taxon>Pseudomonadati</taxon>
        <taxon>Pseudomonadota</taxon>
        <taxon>Betaproteobacteria</taxon>
        <taxon>Burkholderiales</taxon>
        <taxon>Comamonadaceae</taxon>
        <taxon>Hylemonella</taxon>
    </lineage>
</organism>
<sequence>MTPAPEGTRRLSRWRHADWLRRVIRWLRWRSVPAWLELEETAPGPGYSKEELKELIERKRANDFVRKREFEHLRRLRRREPIASAETDRFTSFQSSLTASDARNRAATIRKINEIEAQMSRQWWRGENDEAHGRLPPAVPGPAQTPVPPTLHGKSDPRADAGGVPADEPLSTFFGADSEPAPDLPVSPHALDIGRGRPRPDAPFDRSAHPSGDDGHVWNDALPSALHGLSALPEALPSPDGEGQSASAWVAVPMPADPGGGAWHPARTSSPTGLGGGGMGWGAGMSPQRGVSAARAMFARPVPPPAPDHLADPDLEDAAIRYANGDHEGAARSLQAALKSALEAAVHAPQIASSSVLQALVRVAHASKVPSPQLVETWLLACVDLARATGQQAEYERVVADWTRRYAPVFTHLAAVSVPRWFSMPDRVGPGKGAVRLHRPTPPAVRVPDWRSPARLDASAALALQAKSATMFVPADLPADLPAVMDESAAALVLDWQALRGITVDAVPLLAQLIAQWCEAPASASLGLVFRGPASLERALLALTHGSGASASPLHWRLRMDALRLMRLRDAFELAALDYGVTHETQAPAWQEPLAACLLQGPSDPLEAEAEDIRANWETLEDPAWNAEAMPGVFLDRDALGTLDVWIGGGAEAPELPGEGTAAQPVRVDLYGEIVGDATEVLAKLAKAIAGRTHMVVSCTDLIRVDFPAAGGLLNWVADQQVHGRQVQLRDVHRLVAAFFNVIGISEHARVVPRSD</sequence>
<dbReference type="AlphaFoldDB" id="A0A4P6UK24"/>
<feature type="region of interest" description="Disordered" evidence="1">
    <location>
        <begin position="129"/>
        <end position="220"/>
    </location>
</feature>
<proteinExistence type="predicted"/>
<feature type="compositionally biased region" description="Basic and acidic residues" evidence="1">
    <location>
        <begin position="192"/>
        <end position="217"/>
    </location>
</feature>
<dbReference type="InterPro" id="IPR036513">
    <property type="entry name" value="STAS_dom_sf"/>
</dbReference>
<dbReference type="SUPFAM" id="SSF52091">
    <property type="entry name" value="SpoIIaa-like"/>
    <property type="match status" value="1"/>
</dbReference>
<feature type="domain" description="MlaB-like STAS" evidence="2">
    <location>
        <begin position="677"/>
        <end position="745"/>
    </location>
</feature>
<evidence type="ECO:0000256" key="1">
    <source>
        <dbReference type="SAM" id="MobiDB-lite"/>
    </source>
</evidence>